<organism evidence="1 2">
    <name type="scientific">Flavobacterium solisilvae</name>
    <dbReference type="NCBI Taxonomy" id="1852019"/>
    <lineage>
        <taxon>Bacteria</taxon>
        <taxon>Pseudomonadati</taxon>
        <taxon>Bacteroidota</taxon>
        <taxon>Flavobacteriia</taxon>
        <taxon>Flavobacteriales</taxon>
        <taxon>Flavobacteriaceae</taxon>
        <taxon>Flavobacterium</taxon>
    </lineage>
</organism>
<dbReference type="Proteomes" id="UP000767947">
    <property type="component" value="Unassembled WGS sequence"/>
</dbReference>
<dbReference type="RefSeq" id="WP_169524579.1">
    <property type="nucleotide sequence ID" value="NZ_JAAMPT010000208.1"/>
</dbReference>
<evidence type="ECO:0008006" key="3">
    <source>
        <dbReference type="Google" id="ProtNLM"/>
    </source>
</evidence>
<proteinExistence type="predicted"/>
<name>A0ABX1QUJ6_9FLAO</name>
<dbReference type="EMBL" id="JAAMPT010000208">
    <property type="protein sequence ID" value="NMH25891.1"/>
    <property type="molecule type" value="Genomic_DNA"/>
</dbReference>
<protein>
    <recommendedName>
        <fullName evidence="3">SPOR domain-containing protein</fullName>
    </recommendedName>
</protein>
<evidence type="ECO:0000313" key="1">
    <source>
        <dbReference type="EMBL" id="NMH25891.1"/>
    </source>
</evidence>
<reference evidence="1 2" key="1">
    <citation type="submission" date="2020-02" db="EMBL/GenBank/DDBJ databases">
        <title>Flavobacterium sp. genome.</title>
        <authorList>
            <person name="Jung H.S."/>
            <person name="Baek J.H."/>
            <person name="Jeon C.O."/>
        </authorList>
    </citation>
    <scope>NUCLEOTIDE SEQUENCE [LARGE SCALE GENOMIC DNA]</scope>
    <source>
        <strain evidence="1 2">SE-s27</strain>
    </source>
</reference>
<accession>A0ABX1QUJ6</accession>
<sequence length="582" mass="65119">MNLVFKIHLLIGFLLIVSVQGFSQQSKPFKVRHQEFIKGDITMISNNIVNTDAIKKSPNNPYNERDIKSKLNDESNMRYIDIDDDSSTFSSSSADLKLDNEKNKKIIYAGLYWSATYPFKEGKLSKKQKFEVVDSTRTSFDTVKIKLPNQNSYTDIVGELLFDGFNVPKFQTSAPYVMFADITSLVTNSSNPFGTYTVGNIKSTLGKISGGAAAGWSIFFIYEDSTMTEKFITFYDGFAGITKNSLDINFTGFQTMPQGNINAKIACAALEGDFNLKGDQLLFKSSKNDEFVQLSNGLREKSNVFNSSISIENSMFETRNPNSSNTLGYDSFIMSINNPNNSIIGNDTKEATLQLKTYGDRFFMFFTAFCVEVIKPEKLNTEINAVATTITNNATPTITNTVNKVAIAESKENVVKTTEKKVEKSQPIIKNNNQNSVSKVAPKTTETNKKVRITAIESPSISISSLSQGYYIIANVFAVPSNATRFIEKLKKKGISANYFINPINNYRYVYVSNHSDFNAASSYYNSNLDGKYFGDLWIMTVNTSPKSNVAFTKKQTKNSAKTVFNYKPKNNITSCKKERYS</sequence>
<evidence type="ECO:0000313" key="2">
    <source>
        <dbReference type="Proteomes" id="UP000767947"/>
    </source>
</evidence>
<dbReference type="SUPFAM" id="SSF110997">
    <property type="entry name" value="Sporulation related repeat"/>
    <property type="match status" value="1"/>
</dbReference>
<comment type="caution">
    <text evidence="1">The sequence shown here is derived from an EMBL/GenBank/DDBJ whole genome shotgun (WGS) entry which is preliminary data.</text>
</comment>
<dbReference type="InterPro" id="IPR036680">
    <property type="entry name" value="SPOR-like_sf"/>
</dbReference>
<keyword evidence="2" id="KW-1185">Reference proteome</keyword>
<gene>
    <name evidence="1" type="ORF">G6042_11505</name>
</gene>